<protein>
    <submittedName>
        <fullName evidence="2">Uncharacterized protein</fullName>
    </submittedName>
</protein>
<dbReference type="AlphaFoldDB" id="A0A8K0D677"/>
<reference evidence="2" key="1">
    <citation type="submission" date="2019-08" db="EMBL/GenBank/DDBJ databases">
        <title>The genome of the North American firefly Photinus pyralis.</title>
        <authorList>
            <consortium name="Photinus pyralis genome working group"/>
            <person name="Fallon T.R."/>
            <person name="Sander Lower S.E."/>
            <person name="Weng J.-K."/>
        </authorList>
    </citation>
    <scope>NUCLEOTIDE SEQUENCE</scope>
    <source>
        <strain evidence="2">TRF0915ILg1</strain>
        <tissue evidence="2">Whole body</tissue>
    </source>
</reference>
<keyword evidence="3" id="KW-1185">Reference proteome</keyword>
<name>A0A8K0D677_IGNLU</name>
<dbReference type="EMBL" id="VTPC01002328">
    <property type="protein sequence ID" value="KAF2900230.1"/>
    <property type="molecule type" value="Genomic_DNA"/>
</dbReference>
<evidence type="ECO:0000256" key="1">
    <source>
        <dbReference type="SAM" id="MobiDB-lite"/>
    </source>
</evidence>
<evidence type="ECO:0000313" key="2">
    <source>
        <dbReference type="EMBL" id="KAF2900230.1"/>
    </source>
</evidence>
<feature type="region of interest" description="Disordered" evidence="1">
    <location>
        <begin position="44"/>
        <end position="100"/>
    </location>
</feature>
<comment type="caution">
    <text evidence="2">The sequence shown here is derived from an EMBL/GenBank/DDBJ whole genome shotgun (WGS) entry which is preliminary data.</text>
</comment>
<feature type="compositionally biased region" description="Basic and acidic residues" evidence="1">
    <location>
        <begin position="45"/>
        <end position="78"/>
    </location>
</feature>
<dbReference type="Proteomes" id="UP000801492">
    <property type="component" value="Unassembled WGS sequence"/>
</dbReference>
<accession>A0A8K0D677</accession>
<evidence type="ECO:0000313" key="3">
    <source>
        <dbReference type="Proteomes" id="UP000801492"/>
    </source>
</evidence>
<sequence>MRRPRPSLSHSSSKTKAVGAKELIETAWKHLDIQVIHTFNTSVVPEDKHHPESLKKFQKKPKEETYERQQELDFDSRPGHVTADLDAQSTTSRVSFEDLF</sequence>
<gene>
    <name evidence="2" type="ORF">ILUMI_05958</name>
</gene>
<proteinExistence type="predicted"/>
<organism evidence="2 3">
    <name type="scientific">Ignelater luminosus</name>
    <name type="common">Cucubano</name>
    <name type="synonym">Pyrophorus luminosus</name>
    <dbReference type="NCBI Taxonomy" id="2038154"/>
    <lineage>
        <taxon>Eukaryota</taxon>
        <taxon>Metazoa</taxon>
        <taxon>Ecdysozoa</taxon>
        <taxon>Arthropoda</taxon>
        <taxon>Hexapoda</taxon>
        <taxon>Insecta</taxon>
        <taxon>Pterygota</taxon>
        <taxon>Neoptera</taxon>
        <taxon>Endopterygota</taxon>
        <taxon>Coleoptera</taxon>
        <taxon>Polyphaga</taxon>
        <taxon>Elateriformia</taxon>
        <taxon>Elateroidea</taxon>
        <taxon>Elateridae</taxon>
        <taxon>Agrypninae</taxon>
        <taxon>Pyrophorini</taxon>
        <taxon>Ignelater</taxon>
    </lineage>
</organism>